<accession>A0A931ML14</accession>
<reference evidence="3" key="1">
    <citation type="submission" date="2020-11" db="EMBL/GenBank/DDBJ databases">
        <title>Novosphingobium aureum sp. nov., a marine bacterium isolated from sediment of a salt flat.</title>
        <authorList>
            <person name="Yoo Y."/>
            <person name="Kim J.-J."/>
        </authorList>
    </citation>
    <scope>NUCLEOTIDE SEQUENCE</scope>
    <source>
        <strain evidence="3">YJ-S2-02</strain>
    </source>
</reference>
<dbReference type="EMBL" id="JADZGI010000001">
    <property type="protein sequence ID" value="MBH0112571.1"/>
    <property type="molecule type" value="Genomic_DNA"/>
</dbReference>
<evidence type="ECO:0000259" key="2">
    <source>
        <dbReference type="Pfam" id="PF07811"/>
    </source>
</evidence>
<proteinExistence type="predicted"/>
<dbReference type="InterPro" id="IPR012495">
    <property type="entry name" value="TadE-like_dom"/>
</dbReference>
<evidence type="ECO:0000256" key="1">
    <source>
        <dbReference type="SAM" id="Phobius"/>
    </source>
</evidence>
<name>A0A931ML14_9SPHN</name>
<protein>
    <submittedName>
        <fullName evidence="3">Pilus assembly protein</fullName>
    </submittedName>
</protein>
<feature type="domain" description="TadE-like" evidence="2">
    <location>
        <begin position="18"/>
        <end position="59"/>
    </location>
</feature>
<keyword evidence="1" id="KW-1133">Transmembrane helix</keyword>
<keyword evidence="1" id="KW-0812">Transmembrane</keyword>
<evidence type="ECO:0000313" key="4">
    <source>
        <dbReference type="Proteomes" id="UP000617634"/>
    </source>
</evidence>
<feature type="transmembrane region" description="Helical" evidence="1">
    <location>
        <begin position="21"/>
        <end position="45"/>
    </location>
</feature>
<dbReference type="Proteomes" id="UP000617634">
    <property type="component" value="Unassembled WGS sequence"/>
</dbReference>
<dbReference type="AlphaFoldDB" id="A0A931ML14"/>
<gene>
    <name evidence="3" type="ORF">I5E68_06340</name>
</gene>
<dbReference type="RefSeq" id="WP_197162158.1">
    <property type="nucleotide sequence ID" value="NZ_JADZGI010000001.1"/>
</dbReference>
<dbReference type="Pfam" id="PF07811">
    <property type="entry name" value="TadE"/>
    <property type="match status" value="1"/>
</dbReference>
<keyword evidence="1" id="KW-0472">Membrane</keyword>
<comment type="caution">
    <text evidence="3">The sequence shown here is derived from an EMBL/GenBank/DDBJ whole genome shotgun (WGS) entry which is preliminary data.</text>
</comment>
<organism evidence="3 4">
    <name type="scientific">Novosphingobium aureum</name>
    <dbReference type="NCBI Taxonomy" id="2792964"/>
    <lineage>
        <taxon>Bacteria</taxon>
        <taxon>Pseudomonadati</taxon>
        <taxon>Pseudomonadota</taxon>
        <taxon>Alphaproteobacteria</taxon>
        <taxon>Sphingomonadales</taxon>
        <taxon>Sphingomonadaceae</taxon>
        <taxon>Novosphingobium</taxon>
    </lineage>
</organism>
<evidence type="ECO:0000313" key="3">
    <source>
        <dbReference type="EMBL" id="MBH0112571.1"/>
    </source>
</evidence>
<keyword evidence="4" id="KW-1185">Reference proteome</keyword>
<sequence length="172" mass="18035">MTRSVPIHLRLLRDTTAAAAAEMALMVPLLVLILFSAFEAGHFFWTEHKVVEAVRNGARYASRLPMSDVCPTSGTTTSNIALYTRTGQLTDSSASPVVPGWSNNNQVTVTIACDSYLDTGIYTSLAGVGTGKGATVTVAAASLTYPSLFETLGLFESSLNLNASASTAVIGL</sequence>